<evidence type="ECO:0000313" key="8">
    <source>
        <dbReference type="EMBL" id="KAJ4431325.1"/>
    </source>
</evidence>
<evidence type="ECO:0000259" key="5">
    <source>
        <dbReference type="Pfam" id="PF00394"/>
    </source>
</evidence>
<dbReference type="EMBL" id="JAJSOF020000031">
    <property type="protein sequence ID" value="KAJ4431325.1"/>
    <property type="molecule type" value="Genomic_DNA"/>
</dbReference>
<dbReference type="InterPro" id="IPR001117">
    <property type="entry name" value="Cu-oxidase_2nd"/>
</dbReference>
<evidence type="ECO:0000256" key="1">
    <source>
        <dbReference type="ARBA" id="ARBA00010609"/>
    </source>
</evidence>
<dbReference type="PANTHER" id="PTHR11709:SF232">
    <property type="entry name" value="STRAW, ISOFORM G"/>
    <property type="match status" value="1"/>
</dbReference>
<evidence type="ECO:0000313" key="9">
    <source>
        <dbReference type="Proteomes" id="UP001148838"/>
    </source>
</evidence>
<feature type="domain" description="Plastocyanin-like" evidence="6">
    <location>
        <begin position="522"/>
        <end position="627"/>
    </location>
</feature>
<accession>A0ABQ8SC82</accession>
<dbReference type="InterPro" id="IPR008972">
    <property type="entry name" value="Cupredoxin"/>
</dbReference>
<dbReference type="InterPro" id="IPR045087">
    <property type="entry name" value="Cu-oxidase_fam"/>
</dbReference>
<evidence type="ECO:0000259" key="6">
    <source>
        <dbReference type="Pfam" id="PF07731"/>
    </source>
</evidence>
<organism evidence="8 9">
    <name type="scientific">Periplaneta americana</name>
    <name type="common">American cockroach</name>
    <name type="synonym">Blatta americana</name>
    <dbReference type="NCBI Taxonomy" id="6978"/>
    <lineage>
        <taxon>Eukaryota</taxon>
        <taxon>Metazoa</taxon>
        <taxon>Ecdysozoa</taxon>
        <taxon>Arthropoda</taxon>
        <taxon>Hexapoda</taxon>
        <taxon>Insecta</taxon>
        <taxon>Pterygota</taxon>
        <taxon>Neoptera</taxon>
        <taxon>Polyneoptera</taxon>
        <taxon>Dictyoptera</taxon>
        <taxon>Blattodea</taxon>
        <taxon>Blattoidea</taxon>
        <taxon>Blattidae</taxon>
        <taxon>Blattinae</taxon>
        <taxon>Periplaneta</taxon>
    </lineage>
</organism>
<dbReference type="Pfam" id="PF07731">
    <property type="entry name" value="Cu-oxidase_2"/>
    <property type="match status" value="1"/>
</dbReference>
<dbReference type="InterPro" id="IPR002355">
    <property type="entry name" value="Cu_oxidase_Cu_BS"/>
</dbReference>
<reference evidence="8 9" key="1">
    <citation type="journal article" date="2022" name="Allergy">
        <title>Genome assembly and annotation of Periplaneta americana reveal a comprehensive cockroach allergen profile.</title>
        <authorList>
            <person name="Wang L."/>
            <person name="Xiong Q."/>
            <person name="Saelim N."/>
            <person name="Wang L."/>
            <person name="Nong W."/>
            <person name="Wan A.T."/>
            <person name="Shi M."/>
            <person name="Liu X."/>
            <person name="Cao Q."/>
            <person name="Hui J.H.L."/>
            <person name="Sookrung N."/>
            <person name="Leung T.F."/>
            <person name="Tungtrongchitr A."/>
            <person name="Tsui S.K.W."/>
        </authorList>
    </citation>
    <scope>NUCLEOTIDE SEQUENCE [LARGE SCALE GENOMIC DNA]</scope>
    <source>
        <strain evidence="8">PWHHKU_190912</strain>
    </source>
</reference>
<dbReference type="PANTHER" id="PTHR11709">
    <property type="entry name" value="MULTI-COPPER OXIDASE"/>
    <property type="match status" value="1"/>
</dbReference>
<dbReference type="PROSITE" id="PS00079">
    <property type="entry name" value="MULTICOPPER_OXIDASE1"/>
    <property type="match status" value="1"/>
</dbReference>
<comment type="similarity">
    <text evidence="1">Belongs to the multicopper oxidase family.</text>
</comment>
<dbReference type="SUPFAM" id="SSF49503">
    <property type="entry name" value="Cupredoxins"/>
    <property type="match status" value="3"/>
</dbReference>
<keyword evidence="2" id="KW-0479">Metal-binding</keyword>
<evidence type="ECO:0000256" key="3">
    <source>
        <dbReference type="ARBA" id="ARBA00023002"/>
    </source>
</evidence>
<comment type="caution">
    <text evidence="8">The sequence shown here is derived from an EMBL/GenBank/DDBJ whole genome shotgun (WGS) entry which is preliminary data.</text>
</comment>
<feature type="domain" description="Plastocyanin-like" evidence="7">
    <location>
        <begin position="203"/>
        <end position="260"/>
    </location>
</feature>
<dbReference type="InterPro" id="IPR033138">
    <property type="entry name" value="Cu_oxidase_CS"/>
</dbReference>
<dbReference type="Gene3D" id="2.60.40.420">
    <property type="entry name" value="Cupredoxins - blue copper proteins"/>
    <property type="match status" value="3"/>
</dbReference>
<keyword evidence="9" id="KW-1185">Reference proteome</keyword>
<dbReference type="InterPro" id="IPR011706">
    <property type="entry name" value="Cu-oxidase_C"/>
</dbReference>
<proteinExistence type="inferred from homology"/>
<sequence length="654" mass="73830">MTSCNEIVNINFGYLRIRHTIHVTGRTELDNLEEFLQPDYILEEEFQREGRNRFNRRCYRPCLADEAPRICYYRFTLEDYVTLGAQCGACPRNVTDCFNPQCIPADGYERGMLSVNRMLPGPSIQVITLSRWTFLFQLPPREVRSVIKFLNSQCIAQIEIDRRLCQVYGQADGLQGRQSHRGPEERDAGQIDNHTLARGVPEGTPFMDGVPSITQCSINEGQSFRYDFQVDNEGTHFWHSHDGFQKMDGILGSMVIREPRSTDPNSYLYDYDLASHVMLISDWFHVSADDHFPGLRTHDAGQDPDAFLINGQGRDPKSTETPLAVFRVSHGRKYRFRIIGGTCGVCPVQLTIESHSMTLIATDGNSVKPIRIDSVVLYAGDRFDVVVEASEPLSSYWIHLKGLGPCAAARTYQLGILRYIGDNYNTPLSADPGYEGFPTNGLVLNAADGPCSGHNNSLCITNLVSSRPVESEMLKPFADISLEMRYGFHTFTVQELFQTGTYHRYFQLFPHKCCLKSNPFLQMIFFLVANIPAVLNHPFHLHGHAFRTIATGVFNQTHTLEDLRAALQAGRIPIMSHKPAGKDTLAIPSKGYAVIRFRANNPGFWLFHCHFLYHLATGMSTVIQVGEHKNIPTVPRNFPRCGNFLNPVKLRLKG</sequence>
<name>A0ABQ8SC82_PERAM</name>
<gene>
    <name evidence="8" type="ORF">ANN_19922</name>
</gene>
<dbReference type="CDD" id="cd13884">
    <property type="entry name" value="CuRO_2_tcLCC_insect_like"/>
    <property type="match status" value="1"/>
</dbReference>
<dbReference type="Pfam" id="PF07732">
    <property type="entry name" value="Cu-oxidase_3"/>
    <property type="match status" value="1"/>
</dbReference>
<dbReference type="InterPro" id="IPR011707">
    <property type="entry name" value="Cu-oxidase-like_N"/>
</dbReference>
<evidence type="ECO:0000256" key="4">
    <source>
        <dbReference type="SAM" id="MobiDB-lite"/>
    </source>
</evidence>
<keyword evidence="3" id="KW-0560">Oxidoreductase</keyword>
<dbReference type="Pfam" id="PF00394">
    <property type="entry name" value="Cu-oxidase"/>
    <property type="match status" value="1"/>
</dbReference>
<evidence type="ECO:0000256" key="2">
    <source>
        <dbReference type="ARBA" id="ARBA00022723"/>
    </source>
</evidence>
<feature type="domain" description="Plastocyanin-like" evidence="5">
    <location>
        <begin position="276"/>
        <end position="421"/>
    </location>
</feature>
<feature type="region of interest" description="Disordered" evidence="4">
    <location>
        <begin position="174"/>
        <end position="194"/>
    </location>
</feature>
<protein>
    <submittedName>
        <fullName evidence="8">Uncharacterized protein</fullName>
    </submittedName>
</protein>
<dbReference type="PROSITE" id="PS00080">
    <property type="entry name" value="MULTICOPPER_OXIDASE2"/>
    <property type="match status" value="1"/>
</dbReference>
<evidence type="ECO:0000259" key="7">
    <source>
        <dbReference type="Pfam" id="PF07732"/>
    </source>
</evidence>
<dbReference type="Proteomes" id="UP001148838">
    <property type="component" value="Unassembled WGS sequence"/>
</dbReference>